<keyword evidence="3" id="KW-1185">Reference proteome</keyword>
<dbReference type="SUPFAM" id="SSF63825">
    <property type="entry name" value="YWTD domain"/>
    <property type="match status" value="1"/>
</dbReference>
<evidence type="ECO:0000313" key="3">
    <source>
        <dbReference type="Proteomes" id="UP000193144"/>
    </source>
</evidence>
<protein>
    <recommendedName>
        <fullName evidence="4">DUF5050 domain-containing protein</fullName>
    </recommendedName>
</protein>
<keyword evidence="1" id="KW-0732">Signal</keyword>
<evidence type="ECO:0000256" key="1">
    <source>
        <dbReference type="SAM" id="SignalP"/>
    </source>
</evidence>
<proteinExistence type="predicted"/>
<reference evidence="2 3" key="1">
    <citation type="submission" date="2016-07" db="EMBL/GenBank/DDBJ databases">
        <title>Pervasive Adenine N6-methylation of Active Genes in Fungi.</title>
        <authorList>
            <consortium name="DOE Joint Genome Institute"/>
            <person name="Mondo S.J."/>
            <person name="Dannebaum R.O."/>
            <person name="Kuo R.C."/>
            <person name="Labutti K."/>
            <person name="Haridas S."/>
            <person name="Kuo A."/>
            <person name="Salamov A."/>
            <person name="Ahrendt S.R."/>
            <person name="Lipzen A."/>
            <person name="Sullivan W."/>
            <person name="Andreopoulos W.B."/>
            <person name="Clum A."/>
            <person name="Lindquist E."/>
            <person name="Daum C."/>
            <person name="Ramamoorthy G.K."/>
            <person name="Gryganskyi A."/>
            <person name="Culley D."/>
            <person name="Magnuson J.K."/>
            <person name="James T.Y."/>
            <person name="O'Malley M.A."/>
            <person name="Stajich J.E."/>
            <person name="Spatafora J.W."/>
            <person name="Visel A."/>
            <person name="Grigoriev I.V."/>
        </authorList>
    </citation>
    <scope>NUCLEOTIDE SEQUENCE [LARGE SCALE GENOMIC DNA]</scope>
    <source>
        <strain evidence="2 3">CBS 115471</strain>
    </source>
</reference>
<organism evidence="2 3">
    <name type="scientific">Clohesyomyces aquaticus</name>
    <dbReference type="NCBI Taxonomy" id="1231657"/>
    <lineage>
        <taxon>Eukaryota</taxon>
        <taxon>Fungi</taxon>
        <taxon>Dikarya</taxon>
        <taxon>Ascomycota</taxon>
        <taxon>Pezizomycotina</taxon>
        <taxon>Dothideomycetes</taxon>
        <taxon>Pleosporomycetidae</taxon>
        <taxon>Pleosporales</taxon>
        <taxon>Lindgomycetaceae</taxon>
        <taxon>Clohesyomyces</taxon>
    </lineage>
</organism>
<feature type="chain" id="PRO_5012621184" description="DUF5050 domain-containing protein" evidence="1">
    <location>
        <begin position="21"/>
        <end position="322"/>
    </location>
</feature>
<name>A0A1Y2A7A1_9PLEO</name>
<gene>
    <name evidence="2" type="ORF">BCR34DRAFT_554168</name>
</gene>
<comment type="caution">
    <text evidence="2">The sequence shown here is derived from an EMBL/GenBank/DDBJ whole genome shotgun (WGS) entry which is preliminary data.</text>
</comment>
<dbReference type="Proteomes" id="UP000193144">
    <property type="component" value="Unassembled WGS sequence"/>
</dbReference>
<evidence type="ECO:0008006" key="4">
    <source>
        <dbReference type="Google" id="ProtNLM"/>
    </source>
</evidence>
<feature type="signal peptide" evidence="1">
    <location>
        <begin position="1"/>
        <end position="20"/>
    </location>
</feature>
<dbReference type="AlphaFoldDB" id="A0A1Y2A7A1"/>
<dbReference type="EMBL" id="MCFA01000007">
    <property type="protein sequence ID" value="ORY18412.1"/>
    <property type="molecule type" value="Genomic_DNA"/>
</dbReference>
<sequence length="322" mass="34659">MPSPVRSLLLFACTLGTTFSTPISVPQSQSPHALSSPTQLLLLSKGGPDQSASLYTLPLPTNPGLASDQTGTPITIDGAFSATALSVDSVARKIYVAADGAVLEYNYDGSASQRKVSAQVAGGMDIVHEEEKAVVYFASDSAIRSANLDGSETEEVLLQAKVSTPATQYRLLAIDAAGGWIYYTQQTSGQTSIWRRSIKGGEDPRELYTTERTITDLKFADKYVYWTEYSRAADGVYTNYVVRMQYTNSGSTLQVVGYTTDAKEGHYFGKLVLVPQTREWYVVAGEWVGGVVAWKGSMDGGKVVMYNYSIGNMGGIGGLDVL</sequence>
<accession>A0A1Y2A7A1</accession>
<evidence type="ECO:0000313" key="2">
    <source>
        <dbReference type="EMBL" id="ORY18412.1"/>
    </source>
</evidence>
<dbReference type="Gene3D" id="2.120.10.30">
    <property type="entry name" value="TolB, C-terminal domain"/>
    <property type="match status" value="1"/>
</dbReference>
<dbReference type="InterPro" id="IPR011042">
    <property type="entry name" value="6-blade_b-propeller_TolB-like"/>
</dbReference>